<comment type="subunit">
    <text evidence="9">Component of the Mediator complex.</text>
</comment>
<keyword evidence="4 9" id="KW-0805">Transcription regulation</keyword>
<feature type="compositionally biased region" description="Basic and acidic residues" evidence="10">
    <location>
        <begin position="148"/>
        <end position="158"/>
    </location>
</feature>
<evidence type="ECO:0000313" key="12">
    <source>
        <dbReference type="Proteomes" id="UP000267821"/>
    </source>
</evidence>
<feature type="compositionally biased region" description="Acidic residues" evidence="10">
    <location>
        <begin position="189"/>
        <end position="200"/>
    </location>
</feature>
<evidence type="ECO:0000256" key="6">
    <source>
        <dbReference type="ARBA" id="ARBA00023163"/>
    </source>
</evidence>
<proteinExistence type="inferred from homology"/>
<dbReference type="Pfam" id="PF08633">
    <property type="entry name" value="Rox3"/>
    <property type="match status" value="1"/>
</dbReference>
<organism evidence="11 12">
    <name type="scientific">Terfezia boudieri ATCC MYA-4762</name>
    <dbReference type="NCBI Taxonomy" id="1051890"/>
    <lineage>
        <taxon>Eukaryota</taxon>
        <taxon>Fungi</taxon>
        <taxon>Dikarya</taxon>
        <taxon>Ascomycota</taxon>
        <taxon>Pezizomycotina</taxon>
        <taxon>Pezizomycetes</taxon>
        <taxon>Pezizales</taxon>
        <taxon>Pezizaceae</taxon>
        <taxon>Terfezia</taxon>
    </lineage>
</organism>
<keyword evidence="7 9" id="KW-0539">Nucleus</keyword>
<comment type="subcellular location">
    <subcellularLocation>
        <location evidence="1 9">Nucleus</location>
    </subcellularLocation>
</comment>
<dbReference type="AlphaFoldDB" id="A0A3N4LY46"/>
<dbReference type="GO" id="GO:0016592">
    <property type="term" value="C:mediator complex"/>
    <property type="evidence" value="ECO:0007669"/>
    <property type="project" value="InterPro"/>
</dbReference>
<dbReference type="OrthoDB" id="2160599at2759"/>
<evidence type="ECO:0000256" key="9">
    <source>
        <dbReference type="RuleBase" id="RU364151"/>
    </source>
</evidence>
<evidence type="ECO:0000256" key="8">
    <source>
        <dbReference type="ARBA" id="ARBA00032018"/>
    </source>
</evidence>
<dbReference type="GO" id="GO:0003712">
    <property type="term" value="F:transcription coregulator activity"/>
    <property type="evidence" value="ECO:0007669"/>
    <property type="project" value="InterPro"/>
</dbReference>
<protein>
    <recommendedName>
        <fullName evidence="3 9">Mediator of RNA polymerase II transcription subunit 19</fullName>
    </recommendedName>
    <alternativeName>
        <fullName evidence="8 9">Mediator complex subunit 19</fullName>
    </alternativeName>
</protein>
<keyword evidence="6 9" id="KW-0804">Transcription</keyword>
<dbReference type="STRING" id="1051890.A0A3N4LY46"/>
<sequence>MYNLTSIAESVVRQDPAMGEKETLMDSYKRKIMGLAGKPEIPKAAPSPAEGELGLELPPNNQSMSLLEMMEWPEEEWRAQKVIGKDLHAPLPQDALKRVLEMAMGEIPRFDRSSLGSDSNKKASSTGEKSASSTQPPSAFNATPAQQHHGEVPWEDGLHASVSSEVLADRPHGTRGIKRRYDFEGYGDGYEDDEWEESVGDGEGNRRRKKKNRNEIEDFFTQLAE</sequence>
<keyword evidence="5 9" id="KW-0010">Activator</keyword>
<dbReference type="InterPro" id="IPR013942">
    <property type="entry name" value="Mediator_Med19_fun"/>
</dbReference>
<evidence type="ECO:0000256" key="10">
    <source>
        <dbReference type="SAM" id="MobiDB-lite"/>
    </source>
</evidence>
<evidence type="ECO:0000313" key="11">
    <source>
        <dbReference type="EMBL" id="RPB26509.1"/>
    </source>
</evidence>
<dbReference type="GO" id="GO:0006357">
    <property type="term" value="P:regulation of transcription by RNA polymerase II"/>
    <property type="evidence" value="ECO:0007669"/>
    <property type="project" value="InterPro"/>
</dbReference>
<keyword evidence="12" id="KW-1185">Reference proteome</keyword>
<evidence type="ECO:0000256" key="3">
    <source>
        <dbReference type="ARBA" id="ARBA00019615"/>
    </source>
</evidence>
<reference evidence="11 12" key="1">
    <citation type="journal article" date="2018" name="Nat. Ecol. Evol.">
        <title>Pezizomycetes genomes reveal the molecular basis of ectomycorrhizal truffle lifestyle.</title>
        <authorList>
            <person name="Murat C."/>
            <person name="Payen T."/>
            <person name="Noel B."/>
            <person name="Kuo A."/>
            <person name="Morin E."/>
            <person name="Chen J."/>
            <person name="Kohler A."/>
            <person name="Krizsan K."/>
            <person name="Balestrini R."/>
            <person name="Da Silva C."/>
            <person name="Montanini B."/>
            <person name="Hainaut M."/>
            <person name="Levati E."/>
            <person name="Barry K.W."/>
            <person name="Belfiori B."/>
            <person name="Cichocki N."/>
            <person name="Clum A."/>
            <person name="Dockter R.B."/>
            <person name="Fauchery L."/>
            <person name="Guy J."/>
            <person name="Iotti M."/>
            <person name="Le Tacon F."/>
            <person name="Lindquist E.A."/>
            <person name="Lipzen A."/>
            <person name="Malagnac F."/>
            <person name="Mello A."/>
            <person name="Molinier V."/>
            <person name="Miyauchi S."/>
            <person name="Poulain J."/>
            <person name="Riccioni C."/>
            <person name="Rubini A."/>
            <person name="Sitrit Y."/>
            <person name="Splivallo R."/>
            <person name="Traeger S."/>
            <person name="Wang M."/>
            <person name="Zifcakova L."/>
            <person name="Wipf D."/>
            <person name="Zambonelli A."/>
            <person name="Paolocci F."/>
            <person name="Nowrousian M."/>
            <person name="Ottonello S."/>
            <person name="Baldrian P."/>
            <person name="Spatafora J.W."/>
            <person name="Henrissat B."/>
            <person name="Nagy L.G."/>
            <person name="Aury J.M."/>
            <person name="Wincker P."/>
            <person name="Grigoriev I.V."/>
            <person name="Bonfante P."/>
            <person name="Martin F.M."/>
        </authorList>
    </citation>
    <scope>NUCLEOTIDE SEQUENCE [LARGE SCALE GENOMIC DNA]</scope>
    <source>
        <strain evidence="11 12">ATCC MYA-4762</strain>
    </source>
</reference>
<name>A0A3N4LY46_9PEZI</name>
<evidence type="ECO:0000256" key="4">
    <source>
        <dbReference type="ARBA" id="ARBA00023015"/>
    </source>
</evidence>
<evidence type="ECO:0000256" key="1">
    <source>
        <dbReference type="ARBA" id="ARBA00004123"/>
    </source>
</evidence>
<feature type="compositionally biased region" description="Polar residues" evidence="10">
    <location>
        <begin position="114"/>
        <end position="146"/>
    </location>
</feature>
<dbReference type="Proteomes" id="UP000267821">
    <property type="component" value="Unassembled WGS sequence"/>
</dbReference>
<evidence type="ECO:0000256" key="2">
    <source>
        <dbReference type="ARBA" id="ARBA00009259"/>
    </source>
</evidence>
<dbReference type="EMBL" id="ML121534">
    <property type="protein sequence ID" value="RPB26509.1"/>
    <property type="molecule type" value="Genomic_DNA"/>
</dbReference>
<feature type="region of interest" description="Disordered" evidence="10">
    <location>
        <begin position="110"/>
        <end position="225"/>
    </location>
</feature>
<evidence type="ECO:0000256" key="7">
    <source>
        <dbReference type="ARBA" id="ARBA00023242"/>
    </source>
</evidence>
<dbReference type="InParanoid" id="A0A3N4LY46"/>
<comment type="function">
    <text evidence="9">Component of the Mediator complex, a coactivator involved in the regulated transcription of nearly all RNA polymerase II-dependent genes. Mediator functions as a bridge to convey information from gene-specific regulatory proteins to the basal RNA polymerase II transcription machinery. Mediator is recruited to promoters by direct interactions with regulatory proteins and serves as a scaffold for the assembly of a functional preinitiation complex with RNA polymerase II and the general transcription factors.</text>
</comment>
<gene>
    <name evidence="9" type="primary">MED19</name>
    <name evidence="11" type="ORF">L211DRAFT_899887</name>
</gene>
<comment type="similarity">
    <text evidence="2 9">Belongs to the Mediator complex subunit 19 family.</text>
</comment>
<evidence type="ECO:0000256" key="5">
    <source>
        <dbReference type="ARBA" id="ARBA00023159"/>
    </source>
</evidence>
<accession>A0A3N4LY46</accession>